<evidence type="ECO:0000313" key="2">
    <source>
        <dbReference type="Proteomes" id="UP000199494"/>
    </source>
</evidence>
<organism evidence="1 2">
    <name type="scientific">Prauserella marina</name>
    <dbReference type="NCBI Taxonomy" id="530584"/>
    <lineage>
        <taxon>Bacteria</taxon>
        <taxon>Bacillati</taxon>
        <taxon>Actinomycetota</taxon>
        <taxon>Actinomycetes</taxon>
        <taxon>Pseudonocardiales</taxon>
        <taxon>Pseudonocardiaceae</taxon>
        <taxon>Prauserella</taxon>
    </lineage>
</organism>
<evidence type="ECO:0000313" key="1">
    <source>
        <dbReference type="EMBL" id="SDC44171.1"/>
    </source>
</evidence>
<dbReference type="STRING" id="530584.SAMN05421630_102120"/>
<dbReference type="Proteomes" id="UP000199494">
    <property type="component" value="Unassembled WGS sequence"/>
</dbReference>
<name>A0A222VKX7_9PSEU</name>
<reference evidence="1 2" key="1">
    <citation type="submission" date="2016-10" db="EMBL/GenBank/DDBJ databases">
        <authorList>
            <person name="de Groot N.N."/>
        </authorList>
    </citation>
    <scope>NUCLEOTIDE SEQUENCE [LARGE SCALE GENOMIC DNA]</scope>
    <source>
        <strain evidence="1 2">CGMCC 4.5506</strain>
    </source>
</reference>
<dbReference type="KEGG" id="pmad:BAY61_05575"/>
<gene>
    <name evidence="1" type="ORF">SAMN05421630_102120</name>
</gene>
<accession>A0A222VKX7</accession>
<dbReference type="AlphaFoldDB" id="A0A222VKX7"/>
<dbReference type="OrthoDB" id="5195799at2"/>
<dbReference type="RefSeq" id="WP_091799340.1">
    <property type="nucleotide sequence ID" value="NZ_CP016353.1"/>
</dbReference>
<keyword evidence="2" id="KW-1185">Reference proteome</keyword>
<sequence>MNSLARLADAIAEALGTHPSVVSLDGGEHGGLATYLPRRKVVGVRVTGEGEPVGIGVVLRLGEPFPAVADQLRELVRDIAGDVRVDVTIADVRPAEPG</sequence>
<dbReference type="EMBL" id="FMZE01000002">
    <property type="protein sequence ID" value="SDC44171.1"/>
    <property type="molecule type" value="Genomic_DNA"/>
</dbReference>
<proteinExistence type="predicted"/>
<protein>
    <submittedName>
        <fullName evidence="1">Uncharacterized protein</fullName>
    </submittedName>
</protein>